<evidence type="ECO:0000313" key="3">
    <source>
        <dbReference type="EMBL" id="CZT03077.1"/>
    </source>
</evidence>
<evidence type="ECO:0000313" key="4">
    <source>
        <dbReference type="Proteomes" id="UP000178912"/>
    </source>
</evidence>
<dbReference type="AlphaFoldDB" id="A0A1E1KXW2"/>
<feature type="coiled-coil region" evidence="1">
    <location>
        <begin position="341"/>
        <end position="407"/>
    </location>
</feature>
<keyword evidence="1" id="KW-0175">Coiled coil</keyword>
<dbReference type="Proteomes" id="UP000178912">
    <property type="component" value="Unassembled WGS sequence"/>
</dbReference>
<name>A0A1E1KXW2_9HELO</name>
<evidence type="ECO:0000256" key="2">
    <source>
        <dbReference type="SAM" id="MobiDB-lite"/>
    </source>
</evidence>
<evidence type="ECO:0000256" key="1">
    <source>
        <dbReference type="SAM" id="Coils"/>
    </source>
</evidence>
<organism evidence="3 4">
    <name type="scientific">Rhynchosporium agropyri</name>
    <dbReference type="NCBI Taxonomy" id="914238"/>
    <lineage>
        <taxon>Eukaryota</taxon>
        <taxon>Fungi</taxon>
        <taxon>Dikarya</taxon>
        <taxon>Ascomycota</taxon>
        <taxon>Pezizomycotina</taxon>
        <taxon>Leotiomycetes</taxon>
        <taxon>Helotiales</taxon>
        <taxon>Ploettnerulaceae</taxon>
        <taxon>Rhynchosporium</taxon>
    </lineage>
</organism>
<feature type="compositionally biased region" description="Acidic residues" evidence="2">
    <location>
        <begin position="18"/>
        <end position="29"/>
    </location>
</feature>
<protein>
    <submittedName>
        <fullName evidence="3">Uncharacterized protein</fullName>
    </submittedName>
</protein>
<proteinExistence type="predicted"/>
<gene>
    <name evidence="3" type="ORF">RAG0_09951</name>
</gene>
<reference evidence="4" key="1">
    <citation type="submission" date="2016-03" db="EMBL/GenBank/DDBJ databases">
        <authorList>
            <person name="Guldener U."/>
        </authorList>
    </citation>
    <scope>NUCLEOTIDE SEQUENCE [LARGE SCALE GENOMIC DNA]</scope>
    <source>
        <strain evidence="4">04CH-RAC-A.6.1</strain>
    </source>
</reference>
<feature type="region of interest" description="Disordered" evidence="2">
    <location>
        <begin position="1"/>
        <end position="29"/>
    </location>
</feature>
<dbReference type="EMBL" id="FJUX01000059">
    <property type="protein sequence ID" value="CZT03077.1"/>
    <property type="molecule type" value="Genomic_DNA"/>
</dbReference>
<keyword evidence="4" id="KW-1185">Reference proteome</keyword>
<feature type="region of interest" description="Disordered" evidence="2">
    <location>
        <begin position="164"/>
        <end position="186"/>
    </location>
</feature>
<sequence length="782" mass="86966">MASQDPKYSSVRDPTDNLQDELDEGDLEVETEEKEVMEYLQTKAGELKKLVESTFRTAELSNEEWAKLDKAHKAKDLIWKQLPDLERKFNDLEKELSSSREKRVSLAAHTNTCMRILDKESPPPITAVERALCIIRRVGIDFAMISPVIVDLLRDASLDHLRSEVETPKASADNDATNSEEREEKAARIAAEDSFKAIEALKNKADSDAKAKVDQVEKAAKLRIKGLGEEATKLKEAKEAVETKSANDAAAATDAYKALRERFDTPITSEKKNKKTADDVRGTYDELVKKFNDLTASEAQSKKVADATAVKAMSAYHVLEKKFDILKVSAEESTRQAGLDAASARKAHDELQEKLDALKASEKESKDRAASYASEATTAAQAATAALDGLRTEFRKLKQSREDHEKKTCEVTIALTNWIDRLRDSKKYELGVANRALEDLKTQTLESERTAKAELTEVQTRLSILQTKKAADDAQAELTLRIASETDAAELKRQLDEQKAKASNNANKLKKQLTTVVEFIASSIGGVTTRDPPTPTFWQDLVRDVVLAQEIQIQPSMAKFPWKLVVRPKSNTRVHSCTTLYLALWSYRILVAKAFEDWISVQVVLELTSRIETVDNLVVRILVECCRTSIGPPGTSSLPSALFGFIFGSFILALESRFPKIWNNSKLDPSIYRHVQTFIGHHDNLLGSVSQIWLDSAEDESLATKIVAGLPGGVQLYGERTLVTDGDCQWILVLDTSTMSILFVDKASIKMISTAWNHATFELPGLSGISGFLVTEQAETRW</sequence>
<feature type="coiled-coil region" evidence="1">
    <location>
        <begin position="481"/>
        <end position="512"/>
    </location>
</feature>
<accession>A0A1E1KXW2</accession>